<protein>
    <submittedName>
        <fullName evidence="1">Uncharacterized protein</fullName>
    </submittedName>
</protein>
<reference evidence="2" key="2">
    <citation type="submission" date="2017-12" db="EMBL/GenBank/DDBJ databases">
        <title>Genome sequence of the Bar-tailed Godwit (Limosa lapponica baueri).</title>
        <authorList>
            <person name="Lima N.C.B."/>
            <person name="Parody-Merino A.M."/>
            <person name="Battley P.F."/>
            <person name="Fidler A.E."/>
            <person name="Prosdocimi F."/>
        </authorList>
    </citation>
    <scope>NUCLEOTIDE SEQUENCE [LARGE SCALE GENOMIC DNA]</scope>
</reference>
<gene>
    <name evidence="1" type="ORF">llap_11901</name>
</gene>
<evidence type="ECO:0000313" key="1">
    <source>
        <dbReference type="EMBL" id="PKU37795.1"/>
    </source>
</evidence>
<dbReference type="AlphaFoldDB" id="A0A2I0TVH2"/>
<organism evidence="1 2">
    <name type="scientific">Limosa lapponica baueri</name>
    <dbReference type="NCBI Taxonomy" id="1758121"/>
    <lineage>
        <taxon>Eukaryota</taxon>
        <taxon>Metazoa</taxon>
        <taxon>Chordata</taxon>
        <taxon>Craniata</taxon>
        <taxon>Vertebrata</taxon>
        <taxon>Euteleostomi</taxon>
        <taxon>Archelosauria</taxon>
        <taxon>Archosauria</taxon>
        <taxon>Dinosauria</taxon>
        <taxon>Saurischia</taxon>
        <taxon>Theropoda</taxon>
        <taxon>Coelurosauria</taxon>
        <taxon>Aves</taxon>
        <taxon>Neognathae</taxon>
        <taxon>Neoaves</taxon>
        <taxon>Charadriiformes</taxon>
        <taxon>Scolopacidae</taxon>
        <taxon>Limosa</taxon>
    </lineage>
</organism>
<evidence type="ECO:0000313" key="2">
    <source>
        <dbReference type="Proteomes" id="UP000233556"/>
    </source>
</evidence>
<dbReference type="EMBL" id="KZ506982">
    <property type="protein sequence ID" value="PKU37795.1"/>
    <property type="molecule type" value="Genomic_DNA"/>
</dbReference>
<reference evidence="2" key="1">
    <citation type="submission" date="2017-11" db="EMBL/GenBank/DDBJ databases">
        <authorList>
            <person name="Lima N.C."/>
            <person name="Parody-Merino A.M."/>
            <person name="Battley P.F."/>
            <person name="Fidler A.E."/>
            <person name="Prosdocimi F."/>
        </authorList>
    </citation>
    <scope>NUCLEOTIDE SEQUENCE [LARGE SCALE GENOMIC DNA]</scope>
</reference>
<keyword evidence="2" id="KW-1185">Reference proteome</keyword>
<name>A0A2I0TVH2_LIMLA</name>
<dbReference type="Proteomes" id="UP000233556">
    <property type="component" value="Unassembled WGS sequence"/>
</dbReference>
<proteinExistence type="predicted"/>
<accession>A0A2I0TVH2</accession>
<sequence>MKMRLWVFPLTEAELRGKLTVHFGCQQKGVPELFREHMAAQDSEELSWAVTESGKPGTGRSNLQKTPNLDNRIFWCFPPVVKAQNLLDLEVLVSAPLFGPQSRVQSFTNFSKVGPSHELQFLKNCSNTDHFHGVQSFRNRLFQCGSHVMYVVFRCLCVLLKPQFLHELSWYHVTATGSHYAFTSKTKELSGIAAVVKVVLVLKGVKTQPNNEESLRLMILCHKKDANANSEILALLKFFGKTPKSEIELGF</sequence>